<dbReference type="InterPro" id="IPR036922">
    <property type="entry name" value="Rieske_2Fe-2S_sf"/>
</dbReference>
<organism evidence="6 7">
    <name type="scientific">Oleispira antarctica</name>
    <dbReference type="NCBI Taxonomy" id="188908"/>
    <lineage>
        <taxon>Bacteria</taxon>
        <taxon>Pseudomonadati</taxon>
        <taxon>Pseudomonadota</taxon>
        <taxon>Gammaproteobacteria</taxon>
        <taxon>Oceanospirillales</taxon>
        <taxon>Oceanospirillaceae</taxon>
        <taxon>Oleispira</taxon>
    </lineage>
</organism>
<evidence type="ECO:0000313" key="7">
    <source>
        <dbReference type="Proteomes" id="UP000227088"/>
    </source>
</evidence>
<proteinExistence type="predicted"/>
<dbReference type="PROSITE" id="PS51296">
    <property type="entry name" value="RIESKE"/>
    <property type="match status" value="1"/>
</dbReference>
<dbReference type="Proteomes" id="UP000227088">
    <property type="component" value="Unassembled WGS sequence"/>
</dbReference>
<dbReference type="AlphaFoldDB" id="A0A1Y5HT40"/>
<evidence type="ECO:0000259" key="5">
    <source>
        <dbReference type="PROSITE" id="PS51296"/>
    </source>
</evidence>
<accession>A0A1Y5HT40</accession>
<comment type="caution">
    <text evidence="6">The sequence shown here is derived from an EMBL/GenBank/DDBJ whole genome shotgun (WGS) entry which is preliminary data.</text>
</comment>
<evidence type="ECO:0000256" key="2">
    <source>
        <dbReference type="ARBA" id="ARBA00022723"/>
    </source>
</evidence>
<dbReference type="EMBL" id="MABE01000590">
    <property type="protein sequence ID" value="OUS38963.1"/>
    <property type="molecule type" value="Genomic_DNA"/>
</dbReference>
<sequence>MSILCHSDEIAEGKSKGFQIGEVFLFAVKKHGQVHIYENSCPHLGIQLEWQEHEFLDIDASMIQCSSHGALFRIEDGECLLGPCQGQSLIKIDFTLEQGMITVQQ</sequence>
<protein>
    <submittedName>
        <fullName evidence="6">(2Fe-2S)-binding protein</fullName>
    </submittedName>
</protein>
<dbReference type="CDD" id="cd03467">
    <property type="entry name" value="Rieske"/>
    <property type="match status" value="1"/>
</dbReference>
<dbReference type="InterPro" id="IPR017941">
    <property type="entry name" value="Rieske_2Fe-2S"/>
</dbReference>
<evidence type="ECO:0000256" key="3">
    <source>
        <dbReference type="ARBA" id="ARBA00023004"/>
    </source>
</evidence>
<evidence type="ECO:0000313" key="6">
    <source>
        <dbReference type="EMBL" id="OUS38963.1"/>
    </source>
</evidence>
<keyword evidence="4" id="KW-0411">Iron-sulfur</keyword>
<dbReference type="GO" id="GO:0046872">
    <property type="term" value="F:metal ion binding"/>
    <property type="evidence" value="ECO:0007669"/>
    <property type="project" value="UniProtKB-KW"/>
</dbReference>
<dbReference type="GO" id="GO:0051537">
    <property type="term" value="F:2 iron, 2 sulfur cluster binding"/>
    <property type="evidence" value="ECO:0007669"/>
    <property type="project" value="UniProtKB-KW"/>
</dbReference>
<keyword evidence="1" id="KW-0001">2Fe-2S</keyword>
<gene>
    <name evidence="6" type="ORF">A9R00_10160</name>
</gene>
<evidence type="ECO:0000256" key="4">
    <source>
        <dbReference type="ARBA" id="ARBA00023014"/>
    </source>
</evidence>
<evidence type="ECO:0000256" key="1">
    <source>
        <dbReference type="ARBA" id="ARBA00022714"/>
    </source>
</evidence>
<dbReference type="PANTHER" id="PTHR40261:SF1">
    <property type="entry name" value="RIESKE DOMAIN-CONTAINING PROTEIN"/>
    <property type="match status" value="1"/>
</dbReference>
<dbReference type="SUPFAM" id="SSF50022">
    <property type="entry name" value="ISP domain"/>
    <property type="match status" value="1"/>
</dbReference>
<dbReference type="Pfam" id="PF00355">
    <property type="entry name" value="Rieske"/>
    <property type="match status" value="1"/>
</dbReference>
<dbReference type="PANTHER" id="PTHR40261">
    <property type="match status" value="1"/>
</dbReference>
<keyword evidence="2" id="KW-0479">Metal-binding</keyword>
<feature type="domain" description="Rieske" evidence="5">
    <location>
        <begin position="2"/>
        <end position="103"/>
    </location>
</feature>
<reference evidence="7" key="1">
    <citation type="journal article" date="2017" name="Proc. Natl. Acad. Sci. U.S.A.">
        <title>Simulation of Deepwater Horizon oil plume reveals substrate specialization within a complex community of hydrocarbon degraders.</title>
        <authorList>
            <person name="Hu P."/>
            <person name="Dubinsky E.A."/>
            <person name="Probst A.J."/>
            <person name="Wang J."/>
            <person name="Sieber C.M.K."/>
            <person name="Tom L.M."/>
            <person name="Gardinali P."/>
            <person name="Banfield J.F."/>
            <person name="Atlas R.M."/>
            <person name="Andersen G.L."/>
        </authorList>
    </citation>
    <scope>NUCLEOTIDE SEQUENCE [LARGE SCALE GENOMIC DNA]</scope>
</reference>
<name>A0A1Y5HT40_OLEAN</name>
<keyword evidence="3" id="KW-0408">Iron</keyword>
<dbReference type="Gene3D" id="2.102.10.10">
    <property type="entry name" value="Rieske [2Fe-2S] iron-sulphur domain"/>
    <property type="match status" value="1"/>
</dbReference>